<accession>A0A314YTW8</accession>
<proteinExistence type="predicted"/>
<evidence type="ECO:0000313" key="2">
    <source>
        <dbReference type="Proteomes" id="UP000250321"/>
    </source>
</evidence>
<dbReference type="AlphaFoldDB" id="A0A314YTW8"/>
<evidence type="ECO:0000313" key="1">
    <source>
        <dbReference type="EMBL" id="PQP92965.1"/>
    </source>
</evidence>
<reference evidence="1 2" key="1">
    <citation type="submission" date="2018-02" db="EMBL/GenBank/DDBJ databases">
        <title>Draft genome of wild Prunus yedoensis var. nudiflora.</title>
        <authorList>
            <person name="Baek S."/>
            <person name="Kim J.-H."/>
            <person name="Choi K."/>
            <person name="Kim G.-B."/>
            <person name="Cho A."/>
            <person name="Jang H."/>
            <person name="Shin C.-H."/>
            <person name="Yu H.-J."/>
            <person name="Mun J.-H."/>
        </authorList>
    </citation>
    <scope>NUCLEOTIDE SEQUENCE [LARGE SCALE GENOMIC DNA]</scope>
    <source>
        <strain evidence="2">cv. Jeju island</strain>
        <tissue evidence="1">Leaf</tissue>
    </source>
</reference>
<sequence>MAVTSSSNSTVVSFPLARGLELVVGGLDAKRLEQVSELELGEAAVRVHVESHEDVFQLLLLIGAVQPLFW</sequence>
<dbReference type="EMBL" id="PJQY01002511">
    <property type="protein sequence ID" value="PQP92965.1"/>
    <property type="molecule type" value="Genomic_DNA"/>
</dbReference>
<keyword evidence="2" id="KW-1185">Reference proteome</keyword>
<name>A0A314YTW8_PRUYE</name>
<gene>
    <name evidence="1" type="ORF">Pyn_33741</name>
</gene>
<protein>
    <submittedName>
        <fullName evidence="1">Uncharacterized protein</fullName>
    </submittedName>
</protein>
<comment type="caution">
    <text evidence="1">The sequence shown here is derived from an EMBL/GenBank/DDBJ whole genome shotgun (WGS) entry which is preliminary data.</text>
</comment>
<dbReference type="Proteomes" id="UP000250321">
    <property type="component" value="Unassembled WGS sequence"/>
</dbReference>
<organism evidence="1 2">
    <name type="scientific">Prunus yedoensis var. nudiflora</name>
    <dbReference type="NCBI Taxonomy" id="2094558"/>
    <lineage>
        <taxon>Eukaryota</taxon>
        <taxon>Viridiplantae</taxon>
        <taxon>Streptophyta</taxon>
        <taxon>Embryophyta</taxon>
        <taxon>Tracheophyta</taxon>
        <taxon>Spermatophyta</taxon>
        <taxon>Magnoliopsida</taxon>
        <taxon>eudicotyledons</taxon>
        <taxon>Gunneridae</taxon>
        <taxon>Pentapetalae</taxon>
        <taxon>rosids</taxon>
        <taxon>fabids</taxon>
        <taxon>Rosales</taxon>
        <taxon>Rosaceae</taxon>
        <taxon>Amygdaloideae</taxon>
        <taxon>Amygdaleae</taxon>
        <taxon>Prunus</taxon>
    </lineage>
</organism>